<dbReference type="Proteomes" id="UP000504606">
    <property type="component" value="Unplaced"/>
</dbReference>
<feature type="compositionally biased region" description="Polar residues" evidence="1">
    <location>
        <begin position="82"/>
        <end position="92"/>
    </location>
</feature>
<keyword evidence="3" id="KW-1185">Reference proteome</keyword>
<evidence type="ECO:0000256" key="2">
    <source>
        <dbReference type="SAM" id="SignalP"/>
    </source>
</evidence>
<dbReference type="GeneID" id="113211400"/>
<reference evidence="4" key="1">
    <citation type="submission" date="2025-08" db="UniProtKB">
        <authorList>
            <consortium name="RefSeq"/>
        </authorList>
    </citation>
    <scope>IDENTIFICATION</scope>
    <source>
        <tissue evidence="4">Whole organism</tissue>
    </source>
</reference>
<protein>
    <submittedName>
        <fullName evidence="4">Uncharacterized protein LOC113211400</fullName>
    </submittedName>
</protein>
<dbReference type="RefSeq" id="XP_026285550.1">
    <property type="nucleotide sequence ID" value="XM_026429765.2"/>
</dbReference>
<name>A0A6J1T1T4_FRAOC</name>
<feature type="signal peptide" evidence="2">
    <location>
        <begin position="1"/>
        <end position="21"/>
    </location>
</feature>
<gene>
    <name evidence="4" type="primary">LOC113211400</name>
</gene>
<evidence type="ECO:0000313" key="3">
    <source>
        <dbReference type="Proteomes" id="UP000504606"/>
    </source>
</evidence>
<keyword evidence="2" id="KW-0732">Signal</keyword>
<feature type="compositionally biased region" description="Low complexity" evidence="1">
    <location>
        <begin position="54"/>
        <end position="64"/>
    </location>
</feature>
<dbReference type="AlphaFoldDB" id="A0A6J1T1T4"/>
<organism evidence="3 4">
    <name type="scientific">Frankliniella occidentalis</name>
    <name type="common">Western flower thrips</name>
    <name type="synonym">Euthrips occidentalis</name>
    <dbReference type="NCBI Taxonomy" id="133901"/>
    <lineage>
        <taxon>Eukaryota</taxon>
        <taxon>Metazoa</taxon>
        <taxon>Ecdysozoa</taxon>
        <taxon>Arthropoda</taxon>
        <taxon>Hexapoda</taxon>
        <taxon>Insecta</taxon>
        <taxon>Pterygota</taxon>
        <taxon>Neoptera</taxon>
        <taxon>Paraneoptera</taxon>
        <taxon>Thysanoptera</taxon>
        <taxon>Terebrantia</taxon>
        <taxon>Thripoidea</taxon>
        <taxon>Thripidae</taxon>
        <taxon>Frankliniella</taxon>
    </lineage>
</organism>
<feature type="chain" id="PRO_5026703647" evidence="2">
    <location>
        <begin position="22"/>
        <end position="101"/>
    </location>
</feature>
<evidence type="ECO:0000256" key="1">
    <source>
        <dbReference type="SAM" id="MobiDB-lite"/>
    </source>
</evidence>
<proteinExistence type="predicted"/>
<evidence type="ECO:0000313" key="4">
    <source>
        <dbReference type="RefSeq" id="XP_026285550.1"/>
    </source>
</evidence>
<sequence length="101" mass="10693">MNRTLVICSVLVAMVAVLALAAPADNNKWTKMPGSPTERRTVKDGIGQQIDWTTNTHTGHQTNGYLALGQNAHASPERVAGQPSTGGQPSTSQKKKKGKGK</sequence>
<accession>A0A6J1T1T4</accession>
<dbReference type="KEGG" id="foc:113211400"/>
<feature type="region of interest" description="Disordered" evidence="1">
    <location>
        <begin position="54"/>
        <end position="101"/>
    </location>
</feature>